<evidence type="ECO:0000313" key="5">
    <source>
        <dbReference type="EMBL" id="CUQ15779.1"/>
    </source>
</evidence>
<evidence type="ECO:0000256" key="1">
    <source>
        <dbReference type="ARBA" id="ARBA00023015"/>
    </source>
</evidence>
<keyword evidence="1" id="KW-0805">Transcription regulation</keyword>
<dbReference type="Pfam" id="PF12833">
    <property type="entry name" value="HTH_18"/>
    <property type="match status" value="1"/>
</dbReference>
<keyword evidence="3" id="KW-0804">Transcription</keyword>
<evidence type="ECO:0000256" key="2">
    <source>
        <dbReference type="ARBA" id="ARBA00023125"/>
    </source>
</evidence>
<sequence>MNQFKNLDIRIAKNLIGDIDYVDNDFIVLDDLSKFNIPNDSPIRLGAFTISLCLNGHITTDINMIRYDVQPGDMVITLPKDIIEHKDVSSDIRGIFFIVSQRFIEEAFPKIGEILPIFLYIQKYPKIELTANQCFNIQQFYDFFIQRLKDQSVYRDKMISSILQALIYYIAGLLINSDKREKKERKEELLSKFIQLIIKHYKENRTLDFYAEKLFISTKYMSDIIKKTSGLTAHDWIDRYTILEAKILLRSTNKTIQEISNELNFPNHSFFSKYFKHHMGMTPKAYRQS</sequence>
<evidence type="ECO:0000259" key="4">
    <source>
        <dbReference type="PROSITE" id="PS01124"/>
    </source>
</evidence>
<dbReference type="EMBL" id="CZBF01000006">
    <property type="protein sequence ID" value="CUQ15779.1"/>
    <property type="molecule type" value="Genomic_DNA"/>
</dbReference>
<evidence type="ECO:0000313" key="6">
    <source>
        <dbReference type="Proteomes" id="UP000095788"/>
    </source>
</evidence>
<keyword evidence="2" id="KW-0238">DNA-binding</keyword>
<dbReference type="Gene3D" id="1.10.10.60">
    <property type="entry name" value="Homeodomain-like"/>
    <property type="match status" value="2"/>
</dbReference>
<dbReference type="InterPro" id="IPR020449">
    <property type="entry name" value="Tscrpt_reg_AraC-type_HTH"/>
</dbReference>
<dbReference type="PRINTS" id="PR00032">
    <property type="entry name" value="HTHARAC"/>
</dbReference>
<reference evidence="5 6" key="1">
    <citation type="submission" date="2015-09" db="EMBL/GenBank/DDBJ databases">
        <authorList>
            <consortium name="Pathogen Informatics"/>
        </authorList>
    </citation>
    <scope>NUCLEOTIDE SEQUENCE [LARGE SCALE GENOMIC DNA]</scope>
    <source>
        <strain evidence="5 6">2789STDY5834942</strain>
    </source>
</reference>
<gene>
    <name evidence="5" type="primary">rhaR_3</name>
    <name evidence="5" type="ORF">ERS852554_03161</name>
</gene>
<feature type="domain" description="HTH araC/xylS-type" evidence="4">
    <location>
        <begin position="191"/>
        <end position="289"/>
    </location>
</feature>
<dbReference type="PROSITE" id="PS01124">
    <property type="entry name" value="HTH_ARAC_FAMILY_2"/>
    <property type="match status" value="1"/>
</dbReference>
<dbReference type="SMART" id="SM00342">
    <property type="entry name" value="HTH_ARAC"/>
    <property type="match status" value="1"/>
</dbReference>
<dbReference type="AlphaFoldDB" id="A0A174U9S3"/>
<protein>
    <submittedName>
        <fullName evidence="5">Transcriptional regulator, AraC family</fullName>
    </submittedName>
</protein>
<dbReference type="GO" id="GO:0043565">
    <property type="term" value="F:sequence-specific DNA binding"/>
    <property type="evidence" value="ECO:0007669"/>
    <property type="project" value="InterPro"/>
</dbReference>
<dbReference type="PANTHER" id="PTHR43280">
    <property type="entry name" value="ARAC-FAMILY TRANSCRIPTIONAL REGULATOR"/>
    <property type="match status" value="1"/>
</dbReference>
<dbReference type="RefSeq" id="WP_057281940.1">
    <property type="nucleotide sequence ID" value="NZ_CZBF01000006.1"/>
</dbReference>
<dbReference type="SUPFAM" id="SSF46689">
    <property type="entry name" value="Homeodomain-like"/>
    <property type="match status" value="1"/>
</dbReference>
<dbReference type="Proteomes" id="UP000095788">
    <property type="component" value="Unassembled WGS sequence"/>
</dbReference>
<name>A0A174U9S3_BACUN</name>
<organism evidence="5 6">
    <name type="scientific">Bacteroides uniformis</name>
    <dbReference type="NCBI Taxonomy" id="820"/>
    <lineage>
        <taxon>Bacteria</taxon>
        <taxon>Pseudomonadati</taxon>
        <taxon>Bacteroidota</taxon>
        <taxon>Bacteroidia</taxon>
        <taxon>Bacteroidales</taxon>
        <taxon>Bacteroidaceae</taxon>
        <taxon>Bacteroides</taxon>
    </lineage>
</organism>
<dbReference type="GO" id="GO:0003700">
    <property type="term" value="F:DNA-binding transcription factor activity"/>
    <property type="evidence" value="ECO:0007669"/>
    <property type="project" value="InterPro"/>
</dbReference>
<accession>A0A174U9S3</accession>
<dbReference type="InterPro" id="IPR009057">
    <property type="entry name" value="Homeodomain-like_sf"/>
</dbReference>
<dbReference type="InterPro" id="IPR018060">
    <property type="entry name" value="HTH_AraC"/>
</dbReference>
<proteinExistence type="predicted"/>
<evidence type="ECO:0000256" key="3">
    <source>
        <dbReference type="ARBA" id="ARBA00023163"/>
    </source>
</evidence>
<dbReference type="PANTHER" id="PTHR43280:SF32">
    <property type="entry name" value="TRANSCRIPTIONAL REGULATORY PROTEIN"/>
    <property type="match status" value="1"/>
</dbReference>